<feature type="signal peptide" evidence="1">
    <location>
        <begin position="1"/>
        <end position="19"/>
    </location>
</feature>
<evidence type="ECO:0000256" key="1">
    <source>
        <dbReference type="SAM" id="SignalP"/>
    </source>
</evidence>
<protein>
    <recommendedName>
        <fullName evidence="4">PepSY domain-containing protein</fullName>
    </recommendedName>
</protein>
<dbReference type="EMBL" id="BAAAFH010000022">
    <property type="protein sequence ID" value="GAA0876907.1"/>
    <property type="molecule type" value="Genomic_DNA"/>
</dbReference>
<evidence type="ECO:0000313" key="3">
    <source>
        <dbReference type="Proteomes" id="UP001501126"/>
    </source>
</evidence>
<evidence type="ECO:0000313" key="2">
    <source>
        <dbReference type="EMBL" id="GAA0876907.1"/>
    </source>
</evidence>
<comment type="caution">
    <text evidence="2">The sequence shown here is derived from an EMBL/GenBank/DDBJ whole genome shotgun (WGS) entry which is preliminary data.</text>
</comment>
<proteinExistence type="predicted"/>
<dbReference type="RefSeq" id="WP_343790704.1">
    <property type="nucleotide sequence ID" value="NZ_BAAAFH010000022.1"/>
</dbReference>
<sequence length="104" mass="11395">MKKLIIAVAAVALTGISYATVNTNTEAITNEVRIMEEEQDKTPVKAEELPEAVKKVLSSDAYAGTTIKQAFLVQGEKAYYEVELVKEDASTMTVKLDEQGQEVK</sequence>
<dbReference type="SUPFAM" id="SSF160574">
    <property type="entry name" value="BT0923-like"/>
    <property type="match status" value="1"/>
</dbReference>
<keyword evidence="3" id="KW-1185">Reference proteome</keyword>
<accession>A0ABN1MUB8</accession>
<feature type="chain" id="PRO_5045396737" description="PepSY domain-containing protein" evidence="1">
    <location>
        <begin position="20"/>
        <end position="104"/>
    </location>
</feature>
<gene>
    <name evidence="2" type="ORF">GCM10009118_33170</name>
</gene>
<evidence type="ECO:0008006" key="4">
    <source>
        <dbReference type="Google" id="ProtNLM"/>
    </source>
</evidence>
<keyword evidence="1" id="KW-0732">Signal</keyword>
<dbReference type="Proteomes" id="UP001501126">
    <property type="component" value="Unassembled WGS sequence"/>
</dbReference>
<name>A0ABN1MUB8_9FLAO</name>
<organism evidence="2 3">
    <name type="scientific">Wandonia haliotis</name>
    <dbReference type="NCBI Taxonomy" id="574963"/>
    <lineage>
        <taxon>Bacteria</taxon>
        <taxon>Pseudomonadati</taxon>
        <taxon>Bacteroidota</taxon>
        <taxon>Flavobacteriia</taxon>
        <taxon>Flavobacteriales</taxon>
        <taxon>Crocinitomicaceae</taxon>
        <taxon>Wandonia</taxon>
    </lineage>
</organism>
<reference evidence="2 3" key="1">
    <citation type="journal article" date="2019" name="Int. J. Syst. Evol. Microbiol.">
        <title>The Global Catalogue of Microorganisms (GCM) 10K type strain sequencing project: providing services to taxonomists for standard genome sequencing and annotation.</title>
        <authorList>
            <consortium name="The Broad Institute Genomics Platform"/>
            <consortium name="The Broad Institute Genome Sequencing Center for Infectious Disease"/>
            <person name="Wu L."/>
            <person name="Ma J."/>
        </authorList>
    </citation>
    <scope>NUCLEOTIDE SEQUENCE [LARGE SCALE GENOMIC DNA]</scope>
    <source>
        <strain evidence="2 3">JCM 16083</strain>
    </source>
</reference>
<dbReference type="Gene3D" id="3.10.450.360">
    <property type="match status" value="1"/>
</dbReference>